<name>A0A6J6A0N7_9ZZZZ</name>
<gene>
    <name evidence="1" type="ORF">UFOPK3522_01419</name>
</gene>
<reference evidence="1" key="1">
    <citation type="submission" date="2020-05" db="EMBL/GenBank/DDBJ databases">
        <authorList>
            <person name="Chiriac C."/>
            <person name="Salcher M."/>
            <person name="Ghai R."/>
            <person name="Kavagutti S V."/>
        </authorList>
    </citation>
    <scope>NUCLEOTIDE SEQUENCE</scope>
</reference>
<proteinExistence type="predicted"/>
<evidence type="ECO:0000313" key="1">
    <source>
        <dbReference type="EMBL" id="CAB4346600.1"/>
    </source>
</evidence>
<protein>
    <submittedName>
        <fullName evidence="1">Unannotated protein</fullName>
    </submittedName>
</protein>
<dbReference type="AlphaFoldDB" id="A0A6J6A0N7"/>
<sequence length="97" mass="11198">MLGVEQHAFAFSNEEGDRLGDHREILVWGNADDLLDVQHRRLSNERHNRRDRSRQYSQSFVLLGRAITAARHAEGNDLGVVERGRGEQFEELGLFRI</sequence>
<dbReference type="EMBL" id="CAESAO010000156">
    <property type="protein sequence ID" value="CAB4346600.1"/>
    <property type="molecule type" value="Genomic_DNA"/>
</dbReference>
<accession>A0A6J6A0N7</accession>
<organism evidence="1">
    <name type="scientific">freshwater metagenome</name>
    <dbReference type="NCBI Taxonomy" id="449393"/>
    <lineage>
        <taxon>unclassified sequences</taxon>
        <taxon>metagenomes</taxon>
        <taxon>ecological metagenomes</taxon>
    </lineage>
</organism>